<dbReference type="RefSeq" id="WP_114462854.1">
    <property type="nucleotide sequence ID" value="NZ_QPIW01000019.1"/>
</dbReference>
<evidence type="ECO:0000313" key="3">
    <source>
        <dbReference type="EMBL" id="RDB04108.1"/>
    </source>
</evidence>
<dbReference type="OrthoDB" id="1321863at2"/>
<sequence>MKDLVNSYVEWIRQGLKVTEVKGGWHEIVTPFLNHKNDMIELYAKQDKDLIVLSDGGNTINELKLSGLDVDKSPKRIEELNSILRSFGLQRESGREISVKTDKKRFPEVKHRLIQAILSIDDMFMLSEPKIKSFFVEDVSDFFELNDIIFVKDTLFTGKSGFTHKFDFTLPKIKKRHETAVKVINNPRKDSVGNVIWMIEDTRLTRPNTDSLVILNDDNEIAGGVYEALEKYNITSLNWSNRNTELKDLLPSPLINN</sequence>
<name>A0A369I3H2_9BACT</name>
<protein>
    <submittedName>
        <fullName evidence="3">DUF1828 domain-containing protein</fullName>
    </submittedName>
</protein>
<comment type="caution">
    <text evidence="3">The sequence shown here is derived from an EMBL/GenBank/DDBJ whole genome shotgun (WGS) entry which is preliminary data.</text>
</comment>
<dbReference type="InterPro" id="IPR014961">
    <property type="entry name" value="DUF1829"/>
</dbReference>
<proteinExistence type="predicted"/>
<dbReference type="Pfam" id="PF08862">
    <property type="entry name" value="DUF1829"/>
    <property type="match status" value="1"/>
</dbReference>
<organism evidence="3 4">
    <name type="scientific">Runella aurantiaca</name>
    <dbReference type="NCBI Taxonomy" id="2282308"/>
    <lineage>
        <taxon>Bacteria</taxon>
        <taxon>Pseudomonadati</taxon>
        <taxon>Bacteroidota</taxon>
        <taxon>Cytophagia</taxon>
        <taxon>Cytophagales</taxon>
        <taxon>Spirosomataceae</taxon>
        <taxon>Runella</taxon>
    </lineage>
</organism>
<dbReference type="Proteomes" id="UP000253141">
    <property type="component" value="Unassembled WGS sequence"/>
</dbReference>
<evidence type="ECO:0000313" key="4">
    <source>
        <dbReference type="Proteomes" id="UP000253141"/>
    </source>
</evidence>
<feature type="domain" description="DUF1828" evidence="1">
    <location>
        <begin position="30"/>
        <end position="120"/>
    </location>
</feature>
<accession>A0A369I3H2</accession>
<dbReference type="InterPro" id="IPR014960">
    <property type="entry name" value="DUF1828"/>
</dbReference>
<dbReference type="EMBL" id="QPIW01000019">
    <property type="protein sequence ID" value="RDB04108.1"/>
    <property type="molecule type" value="Genomic_DNA"/>
</dbReference>
<evidence type="ECO:0000259" key="2">
    <source>
        <dbReference type="Pfam" id="PF08862"/>
    </source>
</evidence>
<keyword evidence="4" id="KW-1185">Reference proteome</keyword>
<evidence type="ECO:0000259" key="1">
    <source>
        <dbReference type="Pfam" id="PF08861"/>
    </source>
</evidence>
<reference evidence="3 4" key="1">
    <citation type="submission" date="2018-07" db="EMBL/GenBank/DDBJ databases">
        <title>Genome analysis of Runella aurantiaca.</title>
        <authorList>
            <person name="Yang X."/>
        </authorList>
    </citation>
    <scope>NUCLEOTIDE SEQUENCE [LARGE SCALE GENOMIC DNA]</scope>
    <source>
        <strain evidence="3 4">YX9</strain>
    </source>
</reference>
<dbReference type="Pfam" id="PF08861">
    <property type="entry name" value="DUF1828"/>
    <property type="match status" value="1"/>
</dbReference>
<gene>
    <name evidence="3" type="ORF">DVG78_20200</name>
</gene>
<feature type="domain" description="DUF1829" evidence="2">
    <location>
        <begin position="158"/>
        <end position="242"/>
    </location>
</feature>
<dbReference type="AlphaFoldDB" id="A0A369I3H2"/>